<keyword evidence="4" id="KW-0433">Leucine-rich repeat</keyword>
<name>A0A1Y1IKY9_KLENI</name>
<dbReference type="EMBL" id="DF237638">
    <property type="protein sequence ID" value="GAQ90822.1"/>
    <property type="molecule type" value="Genomic_DNA"/>
</dbReference>
<comment type="similarity">
    <text evidence="8">Belongs to the tilB family.</text>
</comment>
<dbReference type="AlphaFoldDB" id="A0A1Y1IKY9"/>
<evidence type="ECO:0000259" key="10">
    <source>
        <dbReference type="Pfam" id="PF23602"/>
    </source>
</evidence>
<dbReference type="SUPFAM" id="SSF52058">
    <property type="entry name" value="L domain-like"/>
    <property type="match status" value="1"/>
</dbReference>
<evidence type="ECO:0000256" key="4">
    <source>
        <dbReference type="ARBA" id="ARBA00022614"/>
    </source>
</evidence>
<dbReference type="Pfam" id="PF23602">
    <property type="entry name" value="CS_DNAAF11_C"/>
    <property type="match status" value="1"/>
</dbReference>
<dbReference type="STRING" id="105231.A0A1Y1IKY9"/>
<organism evidence="11 12">
    <name type="scientific">Klebsormidium nitens</name>
    <name type="common">Green alga</name>
    <name type="synonym">Ulothrix nitens</name>
    <dbReference type="NCBI Taxonomy" id="105231"/>
    <lineage>
        <taxon>Eukaryota</taxon>
        <taxon>Viridiplantae</taxon>
        <taxon>Streptophyta</taxon>
        <taxon>Klebsormidiophyceae</taxon>
        <taxon>Klebsormidiales</taxon>
        <taxon>Klebsormidiaceae</taxon>
        <taxon>Klebsormidium</taxon>
    </lineage>
</organism>
<dbReference type="SMART" id="SM00365">
    <property type="entry name" value="LRR_SD22"/>
    <property type="match status" value="2"/>
</dbReference>
<evidence type="ECO:0000256" key="8">
    <source>
        <dbReference type="ARBA" id="ARBA00049982"/>
    </source>
</evidence>
<reference evidence="11 12" key="1">
    <citation type="journal article" date="2014" name="Nat. Commun.">
        <title>Klebsormidium flaccidum genome reveals primary factors for plant terrestrial adaptation.</title>
        <authorList>
            <person name="Hori K."/>
            <person name="Maruyama F."/>
            <person name="Fujisawa T."/>
            <person name="Togashi T."/>
            <person name="Yamamoto N."/>
            <person name="Seo M."/>
            <person name="Sato S."/>
            <person name="Yamada T."/>
            <person name="Mori H."/>
            <person name="Tajima N."/>
            <person name="Moriyama T."/>
            <person name="Ikeuchi M."/>
            <person name="Watanabe M."/>
            <person name="Wada H."/>
            <person name="Kobayashi K."/>
            <person name="Saito M."/>
            <person name="Masuda T."/>
            <person name="Sasaki-Sekimoto Y."/>
            <person name="Mashiguchi K."/>
            <person name="Awai K."/>
            <person name="Shimojima M."/>
            <person name="Masuda S."/>
            <person name="Iwai M."/>
            <person name="Nobusawa T."/>
            <person name="Narise T."/>
            <person name="Kondo S."/>
            <person name="Saito H."/>
            <person name="Sato R."/>
            <person name="Murakawa M."/>
            <person name="Ihara Y."/>
            <person name="Oshima-Yamada Y."/>
            <person name="Ohtaka K."/>
            <person name="Satoh M."/>
            <person name="Sonobe K."/>
            <person name="Ishii M."/>
            <person name="Ohtani R."/>
            <person name="Kanamori-Sato M."/>
            <person name="Honoki R."/>
            <person name="Miyazaki D."/>
            <person name="Mochizuki H."/>
            <person name="Umetsu J."/>
            <person name="Higashi K."/>
            <person name="Shibata D."/>
            <person name="Kamiya Y."/>
            <person name="Sato N."/>
            <person name="Nakamura Y."/>
            <person name="Tabata S."/>
            <person name="Ida S."/>
            <person name="Kurokawa K."/>
            <person name="Ohta H."/>
        </authorList>
    </citation>
    <scope>NUCLEOTIDE SEQUENCE [LARGE SCALE GENOMIC DNA]</scope>
    <source>
        <strain evidence="11 12">NIES-2285</strain>
    </source>
</reference>
<protein>
    <recommendedName>
        <fullName evidence="10">Dynein axonemal assembly factor 11-like CS domain-containing protein</fullName>
    </recommendedName>
</protein>
<dbReference type="GO" id="GO:0005929">
    <property type="term" value="C:cilium"/>
    <property type="evidence" value="ECO:0007669"/>
    <property type="project" value="UniProtKB-SubCell"/>
</dbReference>
<keyword evidence="3" id="KW-0963">Cytoplasm</keyword>
<feature type="region of interest" description="Disordered" evidence="9">
    <location>
        <begin position="370"/>
        <end position="454"/>
    </location>
</feature>
<evidence type="ECO:0000256" key="5">
    <source>
        <dbReference type="ARBA" id="ARBA00022737"/>
    </source>
</evidence>
<dbReference type="GO" id="GO:0005737">
    <property type="term" value="C:cytoplasm"/>
    <property type="evidence" value="ECO:0000318"/>
    <property type="project" value="GO_Central"/>
</dbReference>
<dbReference type="InterPro" id="IPR056496">
    <property type="entry name" value="CS_DNAAF11_C"/>
</dbReference>
<keyword evidence="6" id="KW-0969">Cilium</keyword>
<comment type="subcellular location">
    <subcellularLocation>
        <location evidence="1">Cell projection</location>
        <location evidence="1">Cilium</location>
    </subcellularLocation>
    <subcellularLocation>
        <location evidence="2">Cytoplasm</location>
    </subcellularLocation>
</comment>
<dbReference type="PANTHER" id="PTHR18849">
    <property type="entry name" value="LEUCINE RICH REPEAT PROTEIN"/>
    <property type="match status" value="1"/>
</dbReference>
<dbReference type="Proteomes" id="UP000054558">
    <property type="component" value="Unassembled WGS sequence"/>
</dbReference>
<dbReference type="PANTHER" id="PTHR18849:SF0">
    <property type="entry name" value="CILIA- AND FLAGELLA-ASSOCIATED PROTEIN 410-RELATED"/>
    <property type="match status" value="1"/>
</dbReference>
<dbReference type="OrthoDB" id="10250990at2759"/>
<gene>
    <name evidence="11" type="ORF">KFL_006890070</name>
</gene>
<keyword evidence="12" id="KW-1185">Reference proteome</keyword>
<dbReference type="InterPro" id="IPR032675">
    <property type="entry name" value="LRR_dom_sf"/>
</dbReference>
<dbReference type="Gene3D" id="3.80.10.10">
    <property type="entry name" value="Ribonuclease Inhibitor"/>
    <property type="match status" value="1"/>
</dbReference>
<evidence type="ECO:0000313" key="12">
    <source>
        <dbReference type="Proteomes" id="UP000054558"/>
    </source>
</evidence>
<evidence type="ECO:0000313" key="11">
    <source>
        <dbReference type="EMBL" id="GAQ90822.1"/>
    </source>
</evidence>
<keyword evidence="5" id="KW-0677">Repeat</keyword>
<keyword evidence="7" id="KW-0966">Cell projection</keyword>
<accession>A0A1Y1IKY9</accession>
<evidence type="ECO:0000256" key="9">
    <source>
        <dbReference type="SAM" id="MobiDB-lite"/>
    </source>
</evidence>
<evidence type="ECO:0000256" key="6">
    <source>
        <dbReference type="ARBA" id="ARBA00023069"/>
    </source>
</evidence>
<feature type="domain" description="Dynein axonemal assembly factor 11-like CS" evidence="10">
    <location>
        <begin position="242"/>
        <end position="356"/>
    </location>
</feature>
<evidence type="ECO:0000256" key="7">
    <source>
        <dbReference type="ARBA" id="ARBA00023273"/>
    </source>
</evidence>
<dbReference type="Pfam" id="PF14580">
    <property type="entry name" value="LRR_9"/>
    <property type="match status" value="1"/>
</dbReference>
<sequence length="454" mass="49242">MAPITHAMLQKRAEHNEGIVSTLKEVSLHQQDIERIEGLGQLCRQLEILYLQNNLISKIENLERLKELNYLNLAVNNITRIEGLERCESLRKLDLTVNFVDKAGLLTIQRLRTNAALRELYLTGNPCQDVPGYRQYVVASLPALQRLDGVEITASERIAAAQALPAIHAQLQAELEAEGVDVPALLRPTARRGGPAATPPQEAHDELEPAWDAAGEAVRPYSAATRLAEHREMAALRAKAQEQQERTREGALAGESRPPPRQGFDPLPTAGRIYQKNEGRWDFTLGEAADGAACVLDVAVGRFLDSSLLAVDVQPRLVRVLIKGRLLQLALAAEVCTSRSVAQRSQTTGHLVVTMPLAYPHLVPNPVLAPPRAPLAARDSNGRGSRQVEERGGRGGAVSTRILAPENSEAQGKPGPEQGADRRPAHPGPRAGLPEKKSSISRSGAADTDIPPLE</sequence>
<evidence type="ECO:0000256" key="3">
    <source>
        <dbReference type="ARBA" id="ARBA00022490"/>
    </source>
</evidence>
<feature type="compositionally biased region" description="Basic and acidic residues" evidence="9">
    <location>
        <begin position="240"/>
        <end position="249"/>
    </location>
</feature>
<evidence type="ECO:0000256" key="2">
    <source>
        <dbReference type="ARBA" id="ARBA00004496"/>
    </source>
</evidence>
<dbReference type="OMA" id="QHRAVIV"/>
<dbReference type="FunFam" id="3.80.10.10:FF:000052">
    <property type="entry name" value="Leucine rich repeat containing 6"/>
    <property type="match status" value="1"/>
</dbReference>
<proteinExistence type="inferred from homology"/>
<dbReference type="InterPro" id="IPR001611">
    <property type="entry name" value="Leu-rich_rpt"/>
</dbReference>
<feature type="region of interest" description="Disordered" evidence="9">
    <location>
        <begin position="240"/>
        <end position="268"/>
    </location>
</feature>
<evidence type="ECO:0000256" key="1">
    <source>
        <dbReference type="ARBA" id="ARBA00004138"/>
    </source>
</evidence>
<dbReference type="PROSITE" id="PS51450">
    <property type="entry name" value="LRR"/>
    <property type="match status" value="2"/>
</dbReference>